<dbReference type="EMBL" id="JAUZEE010000001">
    <property type="protein sequence ID" value="MDP4299618.1"/>
    <property type="molecule type" value="Genomic_DNA"/>
</dbReference>
<protein>
    <submittedName>
        <fullName evidence="3">YcnI family protein</fullName>
    </submittedName>
</protein>
<evidence type="ECO:0000313" key="3">
    <source>
        <dbReference type="EMBL" id="MDP4299618.1"/>
    </source>
</evidence>
<proteinExistence type="predicted"/>
<keyword evidence="4" id="KW-1185">Reference proteome</keyword>
<dbReference type="Gene3D" id="2.60.40.2230">
    <property type="entry name" value="Uncharacterised protein YcnI-like PF07987, DUF1775"/>
    <property type="match status" value="1"/>
</dbReference>
<dbReference type="InterPro" id="IPR038507">
    <property type="entry name" value="YcnI-like_sf"/>
</dbReference>
<feature type="domain" description="YncI copper-binding" evidence="2">
    <location>
        <begin position="21"/>
        <end position="168"/>
    </location>
</feature>
<sequence>MLKNLTLAAALLIAAFGAQAHVTLEEGDAIAGTYYKAALQVGHGCDGTPVHTVVVRLPAGFKGAKPTPKAGWKIDITRSALAQPYVSHGKTIADDVSEIRWTAQSPEARLQDAWYDSFVLRGQLPDQPGPLWFKVLQVCDQGQIDWAEVPASGTSTKGLKAPAALLNVHPADPHAAHAH</sequence>
<feature type="chain" id="PRO_5045881091" evidence="1">
    <location>
        <begin position="21"/>
        <end position="179"/>
    </location>
</feature>
<dbReference type="CDD" id="cd08545">
    <property type="entry name" value="YcnI_like"/>
    <property type="match status" value="1"/>
</dbReference>
<dbReference type="RefSeq" id="WP_305748152.1">
    <property type="nucleotide sequence ID" value="NZ_JAUZEE010000001.1"/>
</dbReference>
<reference evidence="3 4" key="1">
    <citation type="submission" date="2023-08" db="EMBL/GenBank/DDBJ databases">
        <authorList>
            <person name="Roldan D.M."/>
            <person name="Menes R.J."/>
        </authorList>
    </citation>
    <scope>NUCLEOTIDE SEQUENCE [LARGE SCALE GENOMIC DNA]</scope>
    <source>
        <strain evidence="3 4">CCM 2812</strain>
    </source>
</reference>
<feature type="signal peptide" evidence="1">
    <location>
        <begin position="1"/>
        <end position="20"/>
    </location>
</feature>
<dbReference type="Proteomes" id="UP001235760">
    <property type="component" value="Unassembled WGS sequence"/>
</dbReference>
<evidence type="ECO:0000313" key="4">
    <source>
        <dbReference type="Proteomes" id="UP001235760"/>
    </source>
</evidence>
<accession>A0ABT9FZH6</accession>
<name>A0ABT9FZH6_LEPDI</name>
<comment type="caution">
    <text evidence="3">The sequence shown here is derived from an EMBL/GenBank/DDBJ whole genome shotgun (WGS) entry which is preliminary data.</text>
</comment>
<organism evidence="3 4">
    <name type="scientific">Leptothrix discophora</name>
    <dbReference type="NCBI Taxonomy" id="89"/>
    <lineage>
        <taxon>Bacteria</taxon>
        <taxon>Pseudomonadati</taxon>
        <taxon>Pseudomonadota</taxon>
        <taxon>Betaproteobacteria</taxon>
        <taxon>Burkholderiales</taxon>
        <taxon>Sphaerotilaceae</taxon>
        <taxon>Leptothrix</taxon>
    </lineage>
</organism>
<evidence type="ECO:0000259" key="2">
    <source>
        <dbReference type="Pfam" id="PF07987"/>
    </source>
</evidence>
<gene>
    <name evidence="3" type="ORF">Q8X39_03150</name>
</gene>
<keyword evidence="1" id="KW-0732">Signal</keyword>
<dbReference type="InterPro" id="IPR012533">
    <property type="entry name" value="YcnI-copper_dom"/>
</dbReference>
<evidence type="ECO:0000256" key="1">
    <source>
        <dbReference type="SAM" id="SignalP"/>
    </source>
</evidence>
<dbReference type="Pfam" id="PF07987">
    <property type="entry name" value="DUF1775"/>
    <property type="match status" value="1"/>
</dbReference>